<dbReference type="InterPro" id="IPR023404">
    <property type="entry name" value="rSAM_horseshoe"/>
</dbReference>
<dbReference type="Proteomes" id="UP000223596">
    <property type="component" value="Unassembled WGS sequence"/>
</dbReference>
<feature type="domain" description="TRAM" evidence="12">
    <location>
        <begin position="417"/>
        <end position="480"/>
    </location>
</feature>
<dbReference type="InterPro" id="IPR007197">
    <property type="entry name" value="rSAM"/>
</dbReference>
<dbReference type="SFLD" id="SFLDG01082">
    <property type="entry name" value="B12-binding_domain_containing"/>
    <property type="match status" value="1"/>
</dbReference>
<evidence type="ECO:0000259" key="12">
    <source>
        <dbReference type="PROSITE" id="PS50926"/>
    </source>
</evidence>
<organism evidence="15 16">
    <name type="scientific">Acetivibrio thermocellus AD2</name>
    <dbReference type="NCBI Taxonomy" id="1138384"/>
    <lineage>
        <taxon>Bacteria</taxon>
        <taxon>Bacillati</taxon>
        <taxon>Bacillota</taxon>
        <taxon>Clostridia</taxon>
        <taxon>Eubacteriales</taxon>
        <taxon>Oscillospiraceae</taxon>
        <taxon>Acetivibrio</taxon>
    </lineage>
</organism>
<feature type="binding site" evidence="11">
    <location>
        <position position="198"/>
    </location>
    <ligand>
        <name>[4Fe-4S] cluster</name>
        <dbReference type="ChEBI" id="CHEBI:49883"/>
        <label>2</label>
        <note>4Fe-4S-S-AdoMet</note>
    </ligand>
</feature>
<dbReference type="InterPro" id="IPR005839">
    <property type="entry name" value="Methylthiotransferase"/>
</dbReference>
<dbReference type="SFLD" id="SFLDF00273">
    <property type="entry name" value="(dimethylallyl)adenosine_tRNA"/>
    <property type="match status" value="1"/>
</dbReference>
<evidence type="ECO:0000256" key="6">
    <source>
        <dbReference type="ARBA" id="ARBA00022694"/>
    </source>
</evidence>
<evidence type="ECO:0000256" key="4">
    <source>
        <dbReference type="ARBA" id="ARBA00022679"/>
    </source>
</evidence>
<comment type="caution">
    <text evidence="15">The sequence shown here is derived from an EMBL/GenBank/DDBJ whole genome shotgun (WGS) entry which is preliminary data.</text>
</comment>
<dbReference type="EC" id="2.8.4.3" evidence="10 11"/>
<dbReference type="PROSITE" id="PS51918">
    <property type="entry name" value="RADICAL_SAM"/>
    <property type="match status" value="1"/>
</dbReference>
<evidence type="ECO:0000256" key="2">
    <source>
        <dbReference type="ARBA" id="ARBA00022485"/>
    </source>
</evidence>
<dbReference type="SFLD" id="SFLDG01061">
    <property type="entry name" value="methylthiotransferase"/>
    <property type="match status" value="1"/>
</dbReference>
<feature type="binding site" evidence="11">
    <location>
        <position position="202"/>
    </location>
    <ligand>
        <name>[4Fe-4S] cluster</name>
        <dbReference type="ChEBI" id="CHEBI:49883"/>
        <label>2</label>
        <note>4Fe-4S-S-AdoMet</note>
    </ligand>
</feature>
<evidence type="ECO:0000256" key="5">
    <source>
        <dbReference type="ARBA" id="ARBA00022691"/>
    </source>
</evidence>
<keyword evidence="3 11" id="KW-0963">Cytoplasm</keyword>
<dbReference type="RefSeq" id="WP_003516358.1">
    <property type="nucleotide sequence ID" value="NZ_CP013828.1"/>
</dbReference>
<dbReference type="HAMAP" id="MF_01864">
    <property type="entry name" value="tRNA_metthiotr_MiaB"/>
    <property type="match status" value="1"/>
</dbReference>
<evidence type="ECO:0000256" key="1">
    <source>
        <dbReference type="ARBA" id="ARBA00003234"/>
    </source>
</evidence>
<keyword evidence="7 11" id="KW-0479">Metal-binding</keyword>
<dbReference type="InterPro" id="IPR020612">
    <property type="entry name" value="Methylthiotransferase_CS"/>
</dbReference>
<keyword evidence="6 11" id="KW-0819">tRNA processing</keyword>
<keyword evidence="9 11" id="KW-0411">Iron-sulfur</keyword>
<dbReference type="PROSITE" id="PS01278">
    <property type="entry name" value="MTTASE_RADICAL"/>
    <property type="match status" value="1"/>
</dbReference>
<dbReference type="Pfam" id="PF04055">
    <property type="entry name" value="Radical_SAM"/>
    <property type="match status" value="1"/>
</dbReference>
<comment type="catalytic activity">
    <reaction evidence="11">
        <text>N(6)-dimethylallyladenosine(37) in tRNA + (sulfur carrier)-SH + AH2 + 2 S-adenosyl-L-methionine = 2-methylsulfanyl-N(6)-dimethylallyladenosine(37) in tRNA + (sulfur carrier)-H + 5'-deoxyadenosine + L-methionine + A + S-adenosyl-L-homocysteine + 2 H(+)</text>
        <dbReference type="Rhea" id="RHEA:37067"/>
        <dbReference type="Rhea" id="RHEA-COMP:10375"/>
        <dbReference type="Rhea" id="RHEA-COMP:10376"/>
        <dbReference type="Rhea" id="RHEA-COMP:14737"/>
        <dbReference type="Rhea" id="RHEA-COMP:14739"/>
        <dbReference type="ChEBI" id="CHEBI:13193"/>
        <dbReference type="ChEBI" id="CHEBI:15378"/>
        <dbReference type="ChEBI" id="CHEBI:17319"/>
        <dbReference type="ChEBI" id="CHEBI:17499"/>
        <dbReference type="ChEBI" id="CHEBI:29917"/>
        <dbReference type="ChEBI" id="CHEBI:57844"/>
        <dbReference type="ChEBI" id="CHEBI:57856"/>
        <dbReference type="ChEBI" id="CHEBI:59789"/>
        <dbReference type="ChEBI" id="CHEBI:64428"/>
        <dbReference type="ChEBI" id="CHEBI:74415"/>
        <dbReference type="ChEBI" id="CHEBI:74417"/>
        <dbReference type="EC" id="2.8.4.3"/>
    </reaction>
</comment>
<evidence type="ECO:0000313" key="16">
    <source>
        <dbReference type="Proteomes" id="UP000223596"/>
    </source>
</evidence>
<feature type="binding site" evidence="11">
    <location>
        <position position="88"/>
    </location>
    <ligand>
        <name>[4Fe-4S] cluster</name>
        <dbReference type="ChEBI" id="CHEBI:49883"/>
        <label>1</label>
    </ligand>
</feature>
<dbReference type="InterPro" id="IPR013848">
    <property type="entry name" value="Methylthiotransferase_N"/>
</dbReference>
<dbReference type="NCBIfam" id="TIGR01574">
    <property type="entry name" value="miaB-methiolase"/>
    <property type="match status" value="1"/>
</dbReference>
<dbReference type="SMART" id="SM00729">
    <property type="entry name" value="Elp3"/>
    <property type="match status" value="1"/>
</dbReference>
<comment type="subunit">
    <text evidence="11">Monomer.</text>
</comment>
<dbReference type="Pfam" id="PF00919">
    <property type="entry name" value="UPF0004"/>
    <property type="match status" value="1"/>
</dbReference>
<dbReference type="FunFam" id="3.40.50.12160:FF:000006">
    <property type="entry name" value="tRNA-2-methylthio-N(6)-dimethylallyladenosine synthase"/>
    <property type="match status" value="1"/>
</dbReference>
<evidence type="ECO:0000259" key="13">
    <source>
        <dbReference type="PROSITE" id="PS51449"/>
    </source>
</evidence>
<dbReference type="FunFam" id="3.80.30.20:FF:000001">
    <property type="entry name" value="tRNA-2-methylthio-N(6)-dimethylallyladenosine synthase 2"/>
    <property type="match status" value="1"/>
</dbReference>
<dbReference type="GO" id="GO:0005829">
    <property type="term" value="C:cytosol"/>
    <property type="evidence" value="ECO:0007669"/>
    <property type="project" value="TreeGrafter"/>
</dbReference>
<dbReference type="PROSITE" id="PS50926">
    <property type="entry name" value="TRAM"/>
    <property type="match status" value="1"/>
</dbReference>
<evidence type="ECO:0000313" key="15">
    <source>
        <dbReference type="EMBL" id="PFH02716.1"/>
    </source>
</evidence>
<dbReference type="PANTHER" id="PTHR43020:SF2">
    <property type="entry name" value="MITOCHONDRIAL TRNA METHYLTHIOTRANSFERASE CDK5RAP1"/>
    <property type="match status" value="1"/>
</dbReference>
<dbReference type="SFLD" id="SFLDS00029">
    <property type="entry name" value="Radical_SAM"/>
    <property type="match status" value="1"/>
</dbReference>
<dbReference type="PANTHER" id="PTHR43020">
    <property type="entry name" value="CDK5 REGULATORY SUBUNIT-ASSOCIATED PROTEIN 1"/>
    <property type="match status" value="1"/>
</dbReference>
<sequence length="480" mass="54929">MSKGTRDRKNIYVSPEEMARQQRFIDEIKELNYRKEVKTGKKKLYCLNTFGCQMNEHDSEKLAGMLAEMGYAETDNVNESDLVIYNTCCVRENAELKVYGHLGMLKPLKNQKPDLVIAVCGCMMQQPEVVEHIKKTYSHVDLIFGTHNLYKFPELLYSAMDSQTTVVDVWDCDGQIAENVAIERKDGVKAWVTVMYGCNNFCTYCIVPYVRGRERSRSMDDILEEVRMLGRQGFKEITLLGQNVNSYGKDIGDGTSFAELIREVNKIPGIERIRFTTSHPKDLSDDLIYAMRDCEKVCEHLHLPFQAGSTRILKLMNRKYTKEDYINLVAKIKENIPDIALTTDIIVGFPGETEEDFSDTLDILEKVRFDNAYTFLYSKRTGTPAAKMEDQVPEEVKKERFQRLLETQNRISKEINDTFLGKVVEVLVEGVSKTNDKIFTGRTRGNKVVNFEADASLIGKLVNVRINTVKTWSLEGSIVR</sequence>
<comment type="cofactor">
    <cofactor evidence="11">
        <name>[4Fe-4S] cluster</name>
        <dbReference type="ChEBI" id="CHEBI:49883"/>
    </cofactor>
    <text evidence="11">Binds 2 [4Fe-4S] clusters. One cluster is coordinated with 3 cysteines and an exchangeable S-adenosyl-L-methionine.</text>
</comment>
<evidence type="ECO:0000256" key="9">
    <source>
        <dbReference type="ARBA" id="ARBA00023014"/>
    </source>
</evidence>
<dbReference type="GO" id="GO:0046872">
    <property type="term" value="F:metal ion binding"/>
    <property type="evidence" value="ECO:0007669"/>
    <property type="project" value="UniProtKB-KW"/>
</dbReference>
<comment type="function">
    <text evidence="1 11">Catalyzes the methylthiolation of N6-(dimethylallyl)adenosine (i(6)A), leading to the formation of 2-methylthio-N6-(dimethylallyl)adenosine (ms(2)i(6)A) at position 37 in tRNAs that read codons beginning with uridine.</text>
</comment>
<dbReference type="InterPro" id="IPR006638">
    <property type="entry name" value="Elp3/MiaA/NifB-like_rSAM"/>
</dbReference>
<dbReference type="InterPro" id="IPR058240">
    <property type="entry name" value="rSAM_sf"/>
</dbReference>
<feature type="domain" description="MTTase N-terminal" evidence="13">
    <location>
        <begin position="43"/>
        <end position="161"/>
    </location>
</feature>
<dbReference type="Pfam" id="PF01938">
    <property type="entry name" value="TRAM"/>
    <property type="match status" value="1"/>
</dbReference>
<evidence type="ECO:0000256" key="3">
    <source>
        <dbReference type="ARBA" id="ARBA00022490"/>
    </source>
</evidence>
<gene>
    <name evidence="11" type="primary">miaB</name>
    <name evidence="15" type="ORF">M972_111503</name>
</gene>
<protein>
    <recommendedName>
        <fullName evidence="10 11">tRNA-2-methylthio-N(6)-dimethylallyladenosine synthase</fullName>
        <ecNumber evidence="10 11">2.8.4.3</ecNumber>
    </recommendedName>
    <alternativeName>
        <fullName evidence="11">(Dimethylallyl)adenosine tRNA methylthiotransferase MiaB</fullName>
    </alternativeName>
    <alternativeName>
        <fullName evidence="11">tRNA-i(6)A37 methylthiotransferase</fullName>
    </alternativeName>
</protein>
<dbReference type="Gene3D" id="3.80.30.20">
    <property type="entry name" value="tm_1862 like domain"/>
    <property type="match status" value="1"/>
</dbReference>
<dbReference type="SMR" id="A0AB36THD5"/>
<dbReference type="AlphaFoldDB" id="A0AB36THD5"/>
<evidence type="ECO:0000256" key="7">
    <source>
        <dbReference type="ARBA" id="ARBA00022723"/>
    </source>
</evidence>
<dbReference type="PROSITE" id="PS51449">
    <property type="entry name" value="MTTASE_N"/>
    <property type="match status" value="1"/>
</dbReference>
<dbReference type="InterPro" id="IPR002792">
    <property type="entry name" value="TRAM_dom"/>
</dbReference>
<evidence type="ECO:0000256" key="10">
    <source>
        <dbReference type="ARBA" id="ARBA00033765"/>
    </source>
</evidence>
<comment type="similarity">
    <text evidence="11">Belongs to the methylthiotransferase family. MiaB subfamily.</text>
</comment>
<dbReference type="InterPro" id="IPR038135">
    <property type="entry name" value="Methylthiotransferase_N_sf"/>
</dbReference>
<dbReference type="NCBIfam" id="TIGR00089">
    <property type="entry name" value="MiaB/RimO family radical SAM methylthiotransferase"/>
    <property type="match status" value="1"/>
</dbReference>
<reference evidence="15 16" key="1">
    <citation type="submission" date="2017-09" db="EMBL/GenBank/DDBJ databases">
        <title>Evaluation of Pacific Biosciences Sequencing Technology to Finishing C. thermocellum Genome Sequences.</title>
        <authorList>
            <person name="Brown S."/>
        </authorList>
    </citation>
    <scope>NUCLEOTIDE SEQUENCE [LARGE SCALE GENOMIC DNA]</scope>
    <source>
        <strain evidence="15 16">AD2</strain>
    </source>
</reference>
<proteinExistence type="inferred from homology"/>
<dbReference type="InterPro" id="IPR006463">
    <property type="entry name" value="MiaB_methiolase"/>
</dbReference>
<feature type="binding site" evidence="11">
    <location>
        <position position="205"/>
    </location>
    <ligand>
        <name>[4Fe-4S] cluster</name>
        <dbReference type="ChEBI" id="CHEBI:49883"/>
        <label>2</label>
        <note>4Fe-4S-S-AdoMet</note>
    </ligand>
</feature>
<dbReference type="Gene3D" id="3.40.50.12160">
    <property type="entry name" value="Methylthiotransferase, N-terminal domain"/>
    <property type="match status" value="1"/>
</dbReference>
<keyword evidence="8 11" id="KW-0408">Iron</keyword>
<comment type="subcellular location">
    <subcellularLocation>
        <location evidence="11">Cytoplasm</location>
    </subcellularLocation>
</comment>
<accession>A0AB36THD5</accession>
<dbReference type="GeneID" id="35803007"/>
<evidence type="ECO:0000256" key="8">
    <source>
        <dbReference type="ARBA" id="ARBA00023004"/>
    </source>
</evidence>
<keyword evidence="4 11" id="KW-0808">Transferase</keyword>
<evidence type="ECO:0000256" key="11">
    <source>
        <dbReference type="HAMAP-Rule" id="MF_01864"/>
    </source>
</evidence>
<dbReference type="SUPFAM" id="SSF102114">
    <property type="entry name" value="Radical SAM enzymes"/>
    <property type="match status" value="1"/>
</dbReference>
<feature type="binding site" evidence="11">
    <location>
        <position position="122"/>
    </location>
    <ligand>
        <name>[4Fe-4S] cluster</name>
        <dbReference type="ChEBI" id="CHEBI:49883"/>
        <label>1</label>
    </ligand>
</feature>
<keyword evidence="2 11" id="KW-0004">4Fe-4S</keyword>
<dbReference type="CDD" id="cd01335">
    <property type="entry name" value="Radical_SAM"/>
    <property type="match status" value="1"/>
</dbReference>
<dbReference type="EMBL" id="PDBW01000001">
    <property type="protein sequence ID" value="PFH02716.1"/>
    <property type="molecule type" value="Genomic_DNA"/>
</dbReference>
<dbReference type="GO" id="GO:0051539">
    <property type="term" value="F:4 iron, 4 sulfur cluster binding"/>
    <property type="evidence" value="ECO:0007669"/>
    <property type="project" value="UniProtKB-UniRule"/>
</dbReference>
<feature type="domain" description="Radical SAM core" evidence="14">
    <location>
        <begin position="184"/>
        <end position="414"/>
    </location>
</feature>
<feature type="binding site" evidence="11">
    <location>
        <position position="52"/>
    </location>
    <ligand>
        <name>[4Fe-4S] cluster</name>
        <dbReference type="ChEBI" id="CHEBI:49883"/>
        <label>1</label>
    </ligand>
</feature>
<dbReference type="GO" id="GO:0035597">
    <property type="term" value="F:tRNA-2-methylthio-N(6)-dimethylallyladenosine(37) synthase activity"/>
    <property type="evidence" value="ECO:0007669"/>
    <property type="project" value="UniProtKB-EC"/>
</dbReference>
<keyword evidence="5 11" id="KW-0949">S-adenosyl-L-methionine</keyword>
<name>A0AB36THD5_ACETH</name>
<evidence type="ECO:0000259" key="14">
    <source>
        <dbReference type="PROSITE" id="PS51918"/>
    </source>
</evidence>